<keyword evidence="2" id="KW-1185">Reference proteome</keyword>
<proteinExistence type="predicted"/>
<evidence type="ECO:0000313" key="1">
    <source>
        <dbReference type="EMBL" id="SLN43170.1"/>
    </source>
</evidence>
<dbReference type="InterPro" id="IPR019647">
    <property type="entry name" value="PhoP_reg_network_YrbL"/>
</dbReference>
<dbReference type="Proteomes" id="UP000193623">
    <property type="component" value="Unassembled WGS sequence"/>
</dbReference>
<evidence type="ECO:0000313" key="2">
    <source>
        <dbReference type="Proteomes" id="UP000193623"/>
    </source>
</evidence>
<evidence type="ECO:0008006" key="3">
    <source>
        <dbReference type="Google" id="ProtNLM"/>
    </source>
</evidence>
<reference evidence="1 2" key="1">
    <citation type="submission" date="2017-03" db="EMBL/GenBank/DDBJ databases">
        <authorList>
            <person name="Afonso C.L."/>
            <person name="Miller P.J."/>
            <person name="Scott M.A."/>
            <person name="Spackman E."/>
            <person name="Goraichik I."/>
            <person name="Dimitrov K.M."/>
            <person name="Suarez D.L."/>
            <person name="Swayne D.E."/>
        </authorList>
    </citation>
    <scope>NUCLEOTIDE SEQUENCE [LARGE SCALE GENOMIC DNA]</scope>
    <source>
        <strain evidence="1 2">CECT 8397</strain>
    </source>
</reference>
<organism evidence="1 2">
    <name type="scientific">Pseudooctadecabacter jejudonensis</name>
    <dbReference type="NCBI Taxonomy" id="1391910"/>
    <lineage>
        <taxon>Bacteria</taxon>
        <taxon>Pseudomonadati</taxon>
        <taxon>Pseudomonadota</taxon>
        <taxon>Alphaproteobacteria</taxon>
        <taxon>Rhodobacterales</taxon>
        <taxon>Paracoccaceae</taxon>
        <taxon>Pseudooctadecabacter</taxon>
    </lineage>
</organism>
<name>A0A1Y5SL68_9RHOB</name>
<dbReference type="OrthoDB" id="7925566at2"/>
<dbReference type="Pfam" id="PF10707">
    <property type="entry name" value="YrbL-PhoP_reg"/>
    <property type="match status" value="1"/>
</dbReference>
<sequence length="218" mass="23844">MTPPQPFNDTPLTLPEDGMLAEGYGRQIYNHPFDPSVVIKIAKLRPASDRALRLHSALGFGPRAFGPLWNSQVEARELLRAAGRVGRVARCCAQFRGLVSTNKGVGAMFDAVRAADGSLAPTALTHAQTHGHDPAMEAAIDAFWAEVKDNWIVLSDRALRNQVVVTTQNGYRLVAVDGIGERTFIPIKSMSRRLHAKACDRYHAKMQAAYRKAARGDA</sequence>
<dbReference type="RefSeq" id="WP_085864616.1">
    <property type="nucleotide sequence ID" value="NZ_FWFT01000003.1"/>
</dbReference>
<dbReference type="EMBL" id="FWFT01000003">
    <property type="protein sequence ID" value="SLN43170.1"/>
    <property type="molecule type" value="Genomic_DNA"/>
</dbReference>
<dbReference type="AlphaFoldDB" id="A0A1Y5SL68"/>
<gene>
    <name evidence="1" type="ORF">PSJ8397_02206</name>
</gene>
<accession>A0A1Y5SL68</accession>
<protein>
    <recommendedName>
        <fullName evidence="3">PhoP regulatory network protein YrbL</fullName>
    </recommendedName>
</protein>